<sequence length="28" mass="3219">MIISWLTSTKNTNQMIIASTFQRDDTDS</sequence>
<name>A0A0A9HYP6_ARUDO</name>
<reference evidence="1" key="1">
    <citation type="submission" date="2014-09" db="EMBL/GenBank/DDBJ databases">
        <authorList>
            <person name="Magalhaes I.L.F."/>
            <person name="Oliveira U."/>
            <person name="Santos F.R."/>
            <person name="Vidigal T.H.D.A."/>
            <person name="Brescovit A.D."/>
            <person name="Santos A.J."/>
        </authorList>
    </citation>
    <scope>NUCLEOTIDE SEQUENCE</scope>
    <source>
        <tissue evidence="1">Shoot tissue taken approximately 20 cm above the soil surface</tissue>
    </source>
</reference>
<proteinExistence type="predicted"/>
<accession>A0A0A9HYP6</accession>
<evidence type="ECO:0000313" key="1">
    <source>
        <dbReference type="EMBL" id="JAE38023.1"/>
    </source>
</evidence>
<dbReference type="AlphaFoldDB" id="A0A0A9HYP6"/>
<organism evidence="1">
    <name type="scientific">Arundo donax</name>
    <name type="common">Giant reed</name>
    <name type="synonym">Donax arundinaceus</name>
    <dbReference type="NCBI Taxonomy" id="35708"/>
    <lineage>
        <taxon>Eukaryota</taxon>
        <taxon>Viridiplantae</taxon>
        <taxon>Streptophyta</taxon>
        <taxon>Embryophyta</taxon>
        <taxon>Tracheophyta</taxon>
        <taxon>Spermatophyta</taxon>
        <taxon>Magnoliopsida</taxon>
        <taxon>Liliopsida</taxon>
        <taxon>Poales</taxon>
        <taxon>Poaceae</taxon>
        <taxon>PACMAD clade</taxon>
        <taxon>Arundinoideae</taxon>
        <taxon>Arundineae</taxon>
        <taxon>Arundo</taxon>
    </lineage>
</organism>
<dbReference type="EMBL" id="GBRH01159873">
    <property type="protein sequence ID" value="JAE38023.1"/>
    <property type="molecule type" value="Transcribed_RNA"/>
</dbReference>
<protein>
    <submittedName>
        <fullName evidence="1">Uncharacterized protein</fullName>
    </submittedName>
</protein>
<reference evidence="1" key="2">
    <citation type="journal article" date="2015" name="Data Brief">
        <title>Shoot transcriptome of the giant reed, Arundo donax.</title>
        <authorList>
            <person name="Barrero R.A."/>
            <person name="Guerrero F.D."/>
            <person name="Moolhuijzen P."/>
            <person name="Goolsby J.A."/>
            <person name="Tidwell J."/>
            <person name="Bellgard S.E."/>
            <person name="Bellgard M.I."/>
        </authorList>
    </citation>
    <scope>NUCLEOTIDE SEQUENCE</scope>
    <source>
        <tissue evidence="1">Shoot tissue taken approximately 20 cm above the soil surface</tissue>
    </source>
</reference>